<organism evidence="1 2">
    <name type="scientific">Caudoviricetes sp. vir249</name>
    <dbReference type="NCBI Taxonomy" id="3068355"/>
    <lineage>
        <taxon>Viruses</taxon>
        <taxon>Duplodnaviria</taxon>
        <taxon>Heunggongvirae</taxon>
        <taxon>Uroviricota</taxon>
        <taxon>Caudoviricetes</taxon>
    </lineage>
</organism>
<dbReference type="GeneID" id="300198848"/>
<accession>A0AA87CDS7</accession>
<evidence type="ECO:0000313" key="1">
    <source>
        <dbReference type="EMBL" id="DBA35498.1"/>
    </source>
</evidence>
<gene>
    <name evidence="1" type="ORF">vir249_00053</name>
</gene>
<reference evidence="1 2" key="1">
    <citation type="journal article" date="2023" name="Nat. Microbiol.">
        <title>A compendium of viruses from methanogenic archaea reveals their diversity and adaptations to the gut environment.</title>
        <authorList>
            <person name="Medvedeva S."/>
            <person name="Borrel G."/>
            <person name="Krupovic M."/>
            <person name="Gribaldo S."/>
        </authorList>
    </citation>
    <scope>NUCLEOTIDE SEQUENCE [LARGE SCALE GENOMIC DNA]</scope>
</reference>
<evidence type="ECO:0000313" key="2">
    <source>
        <dbReference type="Proteomes" id="UP001303695"/>
    </source>
</evidence>
<dbReference type="RefSeq" id="YP_013605278.1">
    <property type="nucleotide sequence ID" value="NC_133254.1"/>
</dbReference>
<proteinExistence type="predicted"/>
<name>A0AA87CDS7_9CAUD</name>
<dbReference type="EMBL" id="BK063678">
    <property type="protein sequence ID" value="DBA35498.1"/>
    <property type="molecule type" value="Genomic_DNA"/>
</dbReference>
<protein>
    <submittedName>
        <fullName evidence="1">Uncharacterized protein</fullName>
    </submittedName>
</protein>
<dbReference type="Proteomes" id="UP001303695">
    <property type="component" value="Segment"/>
</dbReference>
<sequence>MISAEELSLEIRESDDSLHNIFLKNGLSLATAFKLLEKRKGKTAPNGSKDYVYLKGRVYVVKKNDVNYGQYQTLEEAQSIVKELKKYDWDKNKLCDIQEDLEIYEYSTVPSRLGYSKVYKRHGCFMFKDLKSDTIKGLHRLMHENGYTLKKSPKQKGRA</sequence>
<keyword evidence="2" id="KW-1185">Reference proteome</keyword>